<keyword evidence="1 2" id="KW-0732">Signal</keyword>
<dbReference type="SMART" id="SM00062">
    <property type="entry name" value="PBPb"/>
    <property type="match status" value="1"/>
</dbReference>
<dbReference type="AlphaFoldDB" id="A0A0A0CYA5"/>
<dbReference type="NCBIfam" id="TIGR03871">
    <property type="entry name" value="ABC_peri_MoxJ_2"/>
    <property type="match status" value="1"/>
</dbReference>
<organism evidence="4 5">
    <name type="scientific">Inquilinus limosus MP06</name>
    <dbReference type="NCBI Taxonomy" id="1398085"/>
    <lineage>
        <taxon>Bacteria</taxon>
        <taxon>Pseudomonadati</taxon>
        <taxon>Pseudomonadota</taxon>
        <taxon>Alphaproteobacteria</taxon>
        <taxon>Rhodospirillales</taxon>
        <taxon>Rhodospirillaceae</taxon>
        <taxon>Inquilinus</taxon>
    </lineage>
</organism>
<dbReference type="RefSeq" id="WP_034847653.1">
    <property type="nucleotide sequence ID" value="NZ_JANX01000710.1"/>
</dbReference>
<dbReference type="EMBL" id="JANX01000710">
    <property type="protein sequence ID" value="KGM30749.1"/>
    <property type="molecule type" value="Genomic_DNA"/>
</dbReference>
<proteinExistence type="predicted"/>
<dbReference type="InterPro" id="IPR001638">
    <property type="entry name" value="Solute-binding_3/MltF_N"/>
</dbReference>
<reference evidence="4 5" key="1">
    <citation type="submission" date="2014-01" db="EMBL/GenBank/DDBJ databases">
        <title>Genome sequence determination for a cystic fibrosis isolate, Inquilinus limosus.</title>
        <authorList>
            <person name="Pino M."/>
            <person name="Di Conza J."/>
            <person name="Gutkind G."/>
        </authorList>
    </citation>
    <scope>NUCLEOTIDE SEQUENCE [LARGE SCALE GENOMIC DNA]</scope>
    <source>
        <strain evidence="4 5">MP06</strain>
    </source>
</reference>
<dbReference type="PANTHER" id="PTHR35936">
    <property type="entry name" value="MEMBRANE-BOUND LYTIC MUREIN TRANSGLYCOSYLASE F"/>
    <property type="match status" value="1"/>
</dbReference>
<sequence>MTPLLRRAAALAFLAGAVLLSASAPSRADPPRPEAVDRSALRVCSDPANPPFSNDKGEGFENKIAELLAAKMGVPLRYTWFPNSVGFLRMTLRARRCDLVMGIVVGAELVQNTNPYYRSGYVLVTRRADNLADLSGLADPRLQTLHLGITAGTPPANLAARDGLMVQARPYPLYVDSRYDAPGKQMIEDLANKTIDVAVLWGPIAGYFAKQHGDALVVTPLLNEPKDTKLDFYITMGVRPGENEWKNQINRLLRENKDEITAILKDYGVPMLDARGQPLP</sequence>
<dbReference type="Pfam" id="PF00497">
    <property type="entry name" value="SBP_bac_3"/>
    <property type="match status" value="1"/>
</dbReference>
<protein>
    <submittedName>
        <fullName evidence="4">Methanol oxidase</fullName>
    </submittedName>
</protein>
<accession>A0A0A0CYA5</accession>
<dbReference type="Gene3D" id="3.40.190.10">
    <property type="entry name" value="Periplasmic binding protein-like II"/>
    <property type="match status" value="2"/>
</dbReference>
<evidence type="ECO:0000256" key="2">
    <source>
        <dbReference type="SAM" id="SignalP"/>
    </source>
</evidence>
<dbReference type="Proteomes" id="UP000029995">
    <property type="component" value="Unassembled WGS sequence"/>
</dbReference>
<dbReference type="OrthoDB" id="176845at2"/>
<evidence type="ECO:0000259" key="3">
    <source>
        <dbReference type="SMART" id="SM00062"/>
    </source>
</evidence>
<feature type="signal peptide" evidence="2">
    <location>
        <begin position="1"/>
        <end position="28"/>
    </location>
</feature>
<comment type="caution">
    <text evidence="4">The sequence shown here is derived from an EMBL/GenBank/DDBJ whole genome shotgun (WGS) entry which is preliminary data.</text>
</comment>
<dbReference type="InterPro" id="IPR022448">
    <property type="entry name" value="Quinoprotein_dehydrogenase"/>
</dbReference>
<feature type="domain" description="Solute-binding protein family 3/N-terminal" evidence="3">
    <location>
        <begin position="40"/>
        <end position="270"/>
    </location>
</feature>
<dbReference type="SUPFAM" id="SSF53850">
    <property type="entry name" value="Periplasmic binding protein-like II"/>
    <property type="match status" value="1"/>
</dbReference>
<dbReference type="PANTHER" id="PTHR35936:SF17">
    <property type="entry name" value="ARGININE-BINDING EXTRACELLULAR PROTEIN ARTP"/>
    <property type="match status" value="1"/>
</dbReference>
<feature type="chain" id="PRO_5001968115" evidence="2">
    <location>
        <begin position="29"/>
        <end position="280"/>
    </location>
</feature>
<evidence type="ECO:0000313" key="5">
    <source>
        <dbReference type="Proteomes" id="UP000029995"/>
    </source>
</evidence>
<gene>
    <name evidence="4" type="ORF">P409_31210</name>
</gene>
<evidence type="ECO:0000313" key="4">
    <source>
        <dbReference type="EMBL" id="KGM30749.1"/>
    </source>
</evidence>
<evidence type="ECO:0000256" key="1">
    <source>
        <dbReference type="ARBA" id="ARBA00022729"/>
    </source>
</evidence>
<name>A0A0A0CYA5_9PROT</name>